<reference evidence="2" key="1">
    <citation type="submission" date="2014-11" db="EMBL/GenBank/DDBJ databases">
        <authorList>
            <person name="Otto D Thomas"/>
            <person name="Naeem Raeece"/>
        </authorList>
    </citation>
    <scope>NUCLEOTIDE SEQUENCE</scope>
</reference>
<feature type="region of interest" description="Disordered" evidence="1">
    <location>
        <begin position="856"/>
        <end position="907"/>
    </location>
</feature>
<feature type="compositionally biased region" description="Low complexity" evidence="1">
    <location>
        <begin position="76"/>
        <end position="89"/>
    </location>
</feature>
<feature type="region of interest" description="Disordered" evidence="1">
    <location>
        <begin position="292"/>
        <end position="454"/>
    </location>
</feature>
<feature type="region of interest" description="Disordered" evidence="1">
    <location>
        <begin position="742"/>
        <end position="765"/>
    </location>
</feature>
<feature type="region of interest" description="Disordered" evidence="1">
    <location>
        <begin position="69"/>
        <end position="265"/>
    </location>
</feature>
<gene>
    <name evidence="2" type="ORF">Cvel_27099</name>
</gene>
<dbReference type="AlphaFoldDB" id="A0A0G4HFL3"/>
<proteinExistence type="predicted"/>
<dbReference type="EMBL" id="CDMZ01002548">
    <property type="protein sequence ID" value="CEM42866.1"/>
    <property type="molecule type" value="Genomic_DNA"/>
</dbReference>
<feature type="compositionally biased region" description="Polar residues" evidence="1">
    <location>
        <begin position="706"/>
        <end position="715"/>
    </location>
</feature>
<organism evidence="2">
    <name type="scientific">Chromera velia CCMP2878</name>
    <dbReference type="NCBI Taxonomy" id="1169474"/>
    <lineage>
        <taxon>Eukaryota</taxon>
        <taxon>Sar</taxon>
        <taxon>Alveolata</taxon>
        <taxon>Colpodellida</taxon>
        <taxon>Chromeraceae</taxon>
        <taxon>Chromera</taxon>
    </lineage>
</organism>
<feature type="compositionally biased region" description="Basic and acidic residues" evidence="1">
    <location>
        <begin position="318"/>
        <end position="331"/>
    </location>
</feature>
<sequence length="907" mass="99882">MDRWGPLLKEEIIPGFTKNVPEDERRRLWYTTVSSDIIGPPGHRRSDRWKQDISTVQTMLKLREACFGPRGEYMGAPQQQQQPQPQAQQMGGGNRGGSHSLHAVTKSGGPPPHHGNPIPSVHYYRHQQGPRNVSGYPQVPPPRTAPPSAMEGLSSGGGAGEIDSRLPRSRRPQTSSDRRISAVPPPHHHHHLPGGGRPQTRGGALERLQITNAGPSSAVAVSGRARQQGRHERVEGEGERLQPGCLTELPVPSSRAERSSRRATEREIVEIRRLAEENRRLREALTSHVHFQREQLLQESEGERERGRPRSSRRRSRSASESRRRDRRQGEDAWGGCGGDPLASQRSWAPSPRSACSDSAAIRELPGAGRRRASPSPSQRHHSSGLFRSPSVGSLREMPRQSGIPVTLRRCASAPQRGRDGRLVQRERRRGRARGGRKDDSREMEEEDDEGGDLDFFSDTDSVCSSLSSRSCRSVSRHREQFSLHCPAPEDFRDDVCKGEEFRVGGEAGGMAGCMTKENESVAARGEGEDMTSNPNLPTEGAVAAAKDHSGESWIEAALTARNKDPRKKRDPHWYLLPKQPTTFYASPKVGTRVAYRPGDTRLVKQFISGACHFVPLGPPSDVFALQRPQPTLTDLLNGTMNAERRMSQEHLSHERQNQNQSDNRHPHSRPSVVGLSPFGSANRRPRPESSRFVHQGDRSPEASASAVTGRSTAEQGVPFVGQSVSKETFVPLQGRTKRVPAFQEEGAPPTAGRQKFEDPAVKHAKMKRTRIANILTWNPRSGQKPKLSPVALLEAQLLQPCPVFSDGLDGGGEASLRPSLSPYASSGVNAWAMPSRGVQGAMPSCRCERGRLESTRRSWTNRRPLTGTFSLSHPQLAASPSAPSFNFNTDQGQSQGLQWQRSPGLN</sequence>
<accession>A0A0G4HFL3</accession>
<feature type="compositionally biased region" description="Basic and acidic residues" evidence="1">
    <location>
        <begin position="229"/>
        <end position="240"/>
    </location>
</feature>
<feature type="compositionally biased region" description="Basic residues" evidence="1">
    <location>
        <begin position="369"/>
        <end position="383"/>
    </location>
</feature>
<evidence type="ECO:0000256" key="1">
    <source>
        <dbReference type="SAM" id="MobiDB-lite"/>
    </source>
</evidence>
<feature type="compositionally biased region" description="Polar residues" evidence="1">
    <location>
        <begin position="858"/>
        <end position="874"/>
    </location>
</feature>
<feature type="compositionally biased region" description="Basic and acidic residues" evidence="1">
    <location>
        <begin position="255"/>
        <end position="265"/>
    </location>
</feature>
<protein>
    <submittedName>
        <fullName evidence="2">Uncharacterized protein</fullName>
    </submittedName>
</protein>
<feature type="compositionally biased region" description="Acidic residues" evidence="1">
    <location>
        <begin position="442"/>
        <end position="454"/>
    </location>
</feature>
<dbReference type="VEuPathDB" id="CryptoDB:Cvel_27099"/>
<feature type="compositionally biased region" description="Basic and acidic residues" evidence="1">
    <location>
        <begin position="417"/>
        <end position="426"/>
    </location>
</feature>
<feature type="compositionally biased region" description="Basic and acidic residues" evidence="1">
    <location>
        <begin position="647"/>
        <end position="657"/>
    </location>
</feature>
<feature type="compositionally biased region" description="Polar residues" evidence="1">
    <location>
        <begin position="882"/>
        <end position="907"/>
    </location>
</feature>
<name>A0A0G4HFL3_9ALVE</name>
<feature type="compositionally biased region" description="Basic and acidic residues" evidence="1">
    <location>
        <begin position="686"/>
        <end position="701"/>
    </location>
</feature>
<feature type="region of interest" description="Disordered" evidence="1">
    <location>
        <begin position="647"/>
        <end position="719"/>
    </location>
</feature>
<evidence type="ECO:0000313" key="2">
    <source>
        <dbReference type="EMBL" id="CEM42866.1"/>
    </source>
</evidence>